<accession>A0A1G7DH36</accession>
<name>A0A1G7DH36_9ACTN</name>
<evidence type="ECO:0000259" key="3">
    <source>
        <dbReference type="PROSITE" id="PS50977"/>
    </source>
</evidence>
<dbReference type="AlphaFoldDB" id="A0A1G7DH36"/>
<dbReference type="GO" id="GO:0000976">
    <property type="term" value="F:transcription cis-regulatory region binding"/>
    <property type="evidence" value="ECO:0007669"/>
    <property type="project" value="TreeGrafter"/>
</dbReference>
<dbReference type="PROSITE" id="PS50977">
    <property type="entry name" value="HTH_TETR_2"/>
    <property type="match status" value="1"/>
</dbReference>
<dbReference type="PANTHER" id="PTHR30055">
    <property type="entry name" value="HTH-TYPE TRANSCRIPTIONAL REGULATOR RUTR"/>
    <property type="match status" value="1"/>
</dbReference>
<dbReference type="SUPFAM" id="SSF46689">
    <property type="entry name" value="Homeodomain-like"/>
    <property type="match status" value="1"/>
</dbReference>
<feature type="domain" description="HTH tetR-type" evidence="3">
    <location>
        <begin position="26"/>
        <end position="86"/>
    </location>
</feature>
<dbReference type="Gene3D" id="1.10.357.10">
    <property type="entry name" value="Tetracycline Repressor, domain 2"/>
    <property type="match status" value="1"/>
</dbReference>
<reference evidence="4 5" key="1">
    <citation type="submission" date="2016-10" db="EMBL/GenBank/DDBJ databases">
        <authorList>
            <person name="de Groot N.N."/>
        </authorList>
    </citation>
    <scope>NUCLEOTIDE SEQUENCE [LARGE SCALE GENOMIC DNA]</scope>
    <source>
        <strain evidence="4 5">CGMCC 4.1859</strain>
    </source>
</reference>
<protein>
    <submittedName>
        <fullName evidence="4">Transcriptional regulator, TetR family</fullName>
    </submittedName>
</protein>
<dbReference type="PRINTS" id="PR00455">
    <property type="entry name" value="HTHTETR"/>
</dbReference>
<dbReference type="PANTHER" id="PTHR30055:SF209">
    <property type="entry name" value="POSSIBLE TRANSCRIPTIONAL REGULATORY PROTEIN (PROBABLY TETR-FAMILY)"/>
    <property type="match status" value="1"/>
</dbReference>
<dbReference type="GO" id="GO:0003700">
    <property type="term" value="F:DNA-binding transcription factor activity"/>
    <property type="evidence" value="ECO:0007669"/>
    <property type="project" value="TreeGrafter"/>
</dbReference>
<gene>
    <name evidence="4" type="ORF">SAMN05216260_102171</name>
</gene>
<dbReference type="InterPro" id="IPR009057">
    <property type="entry name" value="Homeodomain-like_sf"/>
</dbReference>
<dbReference type="EMBL" id="FNAX01000002">
    <property type="protein sequence ID" value="SDE50376.1"/>
    <property type="molecule type" value="Genomic_DNA"/>
</dbReference>
<proteinExistence type="predicted"/>
<dbReference type="InterPro" id="IPR050109">
    <property type="entry name" value="HTH-type_TetR-like_transc_reg"/>
</dbReference>
<organism evidence="4 5">
    <name type="scientific">Streptomyces griseoaurantiacus</name>
    <dbReference type="NCBI Taxonomy" id="68213"/>
    <lineage>
        <taxon>Bacteria</taxon>
        <taxon>Bacillati</taxon>
        <taxon>Actinomycetota</taxon>
        <taxon>Actinomycetes</taxon>
        <taxon>Kitasatosporales</taxon>
        <taxon>Streptomycetaceae</taxon>
        <taxon>Streptomyces</taxon>
        <taxon>Streptomyces aurantiacus group</taxon>
    </lineage>
</organism>
<sequence>MGEASGPGRVELTVLGQAPVERADAARNRRRILDAASRLLAEQGPEAVTMNAVAAAAGMGVGTVYRRFGDVATLLLALLDHREQQFQEAFLDGPAPLGPGAPPADRLRAFLYALTDHIAAHRTVMLAAETASPMALYRSAAYVAWHAHVSMLLHRTRPEADEAVLAHLLLAPFGPGLIRHLSDDRGTLLDEFKAAVDHLLGMCLPVRADGARADGASAD</sequence>
<feature type="DNA-binding region" description="H-T-H motif" evidence="2">
    <location>
        <begin position="49"/>
        <end position="68"/>
    </location>
</feature>
<evidence type="ECO:0000256" key="2">
    <source>
        <dbReference type="PROSITE-ProRule" id="PRU00335"/>
    </source>
</evidence>
<evidence type="ECO:0000313" key="5">
    <source>
        <dbReference type="Proteomes" id="UP000198614"/>
    </source>
</evidence>
<evidence type="ECO:0000256" key="1">
    <source>
        <dbReference type="ARBA" id="ARBA00023125"/>
    </source>
</evidence>
<keyword evidence="1 2" id="KW-0238">DNA-binding</keyword>
<evidence type="ECO:0000313" key="4">
    <source>
        <dbReference type="EMBL" id="SDE50376.1"/>
    </source>
</evidence>
<dbReference type="Proteomes" id="UP000198614">
    <property type="component" value="Unassembled WGS sequence"/>
</dbReference>
<dbReference type="Pfam" id="PF00440">
    <property type="entry name" value="TetR_N"/>
    <property type="match status" value="1"/>
</dbReference>
<dbReference type="InterPro" id="IPR001647">
    <property type="entry name" value="HTH_TetR"/>
</dbReference>
<dbReference type="OrthoDB" id="4542210at2"/>